<dbReference type="EMBL" id="UGQA01000001">
    <property type="protein sequence ID" value="STY95938.1"/>
    <property type="molecule type" value="Genomic_DNA"/>
</dbReference>
<sequence>MAAFYHHASNATQQLASKQVTSITLKKSLQIPNLYKIVGIF</sequence>
<protein>
    <submittedName>
        <fullName evidence="1">Uncharacterized protein</fullName>
    </submittedName>
</protein>
<reference evidence="1 2" key="1">
    <citation type="submission" date="2018-06" db="EMBL/GenBank/DDBJ databases">
        <authorList>
            <consortium name="Pathogen Informatics"/>
            <person name="Doyle S."/>
        </authorList>
    </citation>
    <scope>NUCLEOTIDE SEQUENCE [LARGE SCALE GENOMIC DNA]</scope>
    <source>
        <strain evidence="1 2">NCTC11091</strain>
    </source>
</reference>
<gene>
    <name evidence="1" type="ORF">NCTC11091_01747</name>
</gene>
<dbReference type="AlphaFoldDB" id="A0A378Q6W4"/>
<organism evidence="1 2">
    <name type="scientific">Faucicola atlantae</name>
    <dbReference type="NCBI Taxonomy" id="34059"/>
    <lineage>
        <taxon>Bacteria</taxon>
        <taxon>Pseudomonadati</taxon>
        <taxon>Pseudomonadota</taxon>
        <taxon>Gammaproteobacteria</taxon>
        <taxon>Moraxellales</taxon>
        <taxon>Moraxellaceae</taxon>
        <taxon>Faucicola</taxon>
    </lineage>
</organism>
<dbReference type="Proteomes" id="UP000255193">
    <property type="component" value="Unassembled WGS sequence"/>
</dbReference>
<name>A0A378Q6W4_9GAMM</name>
<evidence type="ECO:0000313" key="1">
    <source>
        <dbReference type="EMBL" id="STY95938.1"/>
    </source>
</evidence>
<accession>A0A378Q6W4</accession>
<proteinExistence type="predicted"/>
<evidence type="ECO:0000313" key="2">
    <source>
        <dbReference type="Proteomes" id="UP000255193"/>
    </source>
</evidence>